<reference evidence="1 2" key="1">
    <citation type="submission" date="2023-10" db="EMBL/GenBank/DDBJ databases">
        <title>Novel methanotroph of the genus Methylocapsa from a subarctic wetland.</title>
        <authorList>
            <person name="Belova S.E."/>
            <person name="Oshkin I.Y."/>
            <person name="Miroshnikov K."/>
            <person name="Dedysh S.N."/>
        </authorList>
    </citation>
    <scope>NUCLEOTIDE SEQUENCE [LARGE SCALE GENOMIC DNA]</scope>
    <source>
        <strain evidence="1 2">RX1</strain>
    </source>
</reference>
<dbReference type="Gene3D" id="3.40.50.2020">
    <property type="match status" value="1"/>
</dbReference>
<dbReference type="InterPro" id="IPR000836">
    <property type="entry name" value="PRTase_dom"/>
</dbReference>
<dbReference type="GO" id="GO:0016757">
    <property type="term" value="F:glycosyltransferase activity"/>
    <property type="evidence" value="ECO:0007669"/>
    <property type="project" value="UniProtKB-KW"/>
</dbReference>
<proteinExistence type="predicted"/>
<dbReference type="CDD" id="cd06223">
    <property type="entry name" value="PRTases_typeI"/>
    <property type="match status" value="1"/>
</dbReference>
<gene>
    <name evidence="1" type="ORF">RZS28_18200</name>
</gene>
<dbReference type="InterPro" id="IPR029057">
    <property type="entry name" value="PRTase-like"/>
</dbReference>
<keyword evidence="2" id="KW-1185">Reference proteome</keyword>
<dbReference type="Proteomes" id="UP001626536">
    <property type="component" value="Chromosome"/>
</dbReference>
<evidence type="ECO:0000313" key="2">
    <source>
        <dbReference type="Proteomes" id="UP001626536"/>
    </source>
</evidence>
<accession>A0ABZ0HUW5</accession>
<organism evidence="1 2">
    <name type="scientific">Methylocapsa polymorpha</name>
    <dbReference type="NCBI Taxonomy" id="3080828"/>
    <lineage>
        <taxon>Bacteria</taxon>
        <taxon>Pseudomonadati</taxon>
        <taxon>Pseudomonadota</taxon>
        <taxon>Alphaproteobacteria</taxon>
        <taxon>Hyphomicrobiales</taxon>
        <taxon>Beijerinckiaceae</taxon>
        <taxon>Methylocapsa</taxon>
    </lineage>
</organism>
<protein>
    <submittedName>
        <fullName evidence="1">Phosphoribosyltransferase</fullName>
    </submittedName>
</protein>
<dbReference type="RefSeq" id="WP_407339130.1">
    <property type="nucleotide sequence ID" value="NZ_CP136862.1"/>
</dbReference>
<sequence length="220" mass="24432">MKLFFMCGYYSDAANESAARTPNYWDAYRFCRAVRSGQFEQPFNIHTKSDKIRVAKANIGLARRAYGRFIAKRIAEEGSWSNPLLVPIPSEDALINAKEFRSWVMLSEALAPIELKWALVDALLWVEPPPPLVQDADVGQRDEIAGLMTCDFPVSGQAIVLVDDLVSTGTTLLAARDRLRAEGAVVLGAIACGRVIDDFDTEAFGRQEIWLEDVVADAHR</sequence>
<name>A0ABZ0HUW5_9HYPH</name>
<dbReference type="EMBL" id="CP136862">
    <property type="protein sequence ID" value="WOJ89686.1"/>
    <property type="molecule type" value="Genomic_DNA"/>
</dbReference>
<dbReference type="SUPFAM" id="SSF53271">
    <property type="entry name" value="PRTase-like"/>
    <property type="match status" value="1"/>
</dbReference>
<evidence type="ECO:0000313" key="1">
    <source>
        <dbReference type="EMBL" id="WOJ89686.1"/>
    </source>
</evidence>
<keyword evidence="1" id="KW-0328">Glycosyltransferase</keyword>
<keyword evidence="1" id="KW-0808">Transferase</keyword>